<accession>A0ABS1TTP7</accession>
<dbReference type="EMBL" id="JAESWB010000362">
    <property type="protein sequence ID" value="MBL4954687.1"/>
    <property type="molecule type" value="Genomic_DNA"/>
</dbReference>
<proteinExistence type="predicted"/>
<evidence type="ECO:0000259" key="1">
    <source>
        <dbReference type="Pfam" id="PF12773"/>
    </source>
</evidence>
<dbReference type="RefSeq" id="WP_202655926.1">
    <property type="nucleotide sequence ID" value="NZ_JAESWB010000362.1"/>
</dbReference>
<name>A0ABS1TTP7_9BACI</name>
<reference evidence="2 3" key="1">
    <citation type="submission" date="2021-01" db="EMBL/GenBank/DDBJ databases">
        <title>Genome public.</title>
        <authorList>
            <person name="Liu C."/>
            <person name="Sun Q."/>
        </authorList>
    </citation>
    <scope>NUCLEOTIDE SEQUENCE [LARGE SCALE GENOMIC DNA]</scope>
    <source>
        <strain evidence="2 3">YIM B02564</strain>
    </source>
</reference>
<sequence length="163" mass="18052">MSNLQTKLGGSINKIQDSLQQGKQKFQTVQEMSQYKKEIQDISAARSSLILKLGEEAYQKIRTGELSDSKLHGYVVEIANLDSQIYQAQKALEELNQKSATKTCTNCGTTIDHDDKFCGYCGQKQETATDMNRQAELVTCPTCEEQIPANGSFCPCCGSRLVL</sequence>
<gene>
    <name evidence="2" type="ORF">JK635_21245</name>
</gene>
<feature type="domain" description="DZANK-type" evidence="1">
    <location>
        <begin position="104"/>
        <end position="158"/>
    </location>
</feature>
<dbReference type="InterPro" id="IPR025874">
    <property type="entry name" value="DZR"/>
</dbReference>
<dbReference type="Proteomes" id="UP000623967">
    <property type="component" value="Unassembled WGS sequence"/>
</dbReference>
<organism evidence="2 3">
    <name type="scientific">Neobacillus paridis</name>
    <dbReference type="NCBI Taxonomy" id="2803862"/>
    <lineage>
        <taxon>Bacteria</taxon>
        <taxon>Bacillati</taxon>
        <taxon>Bacillota</taxon>
        <taxon>Bacilli</taxon>
        <taxon>Bacillales</taxon>
        <taxon>Bacillaceae</taxon>
        <taxon>Neobacillus</taxon>
    </lineage>
</organism>
<dbReference type="Pfam" id="PF12773">
    <property type="entry name" value="DZR"/>
    <property type="match status" value="1"/>
</dbReference>
<evidence type="ECO:0000313" key="2">
    <source>
        <dbReference type="EMBL" id="MBL4954687.1"/>
    </source>
</evidence>
<protein>
    <submittedName>
        <fullName evidence="2">Zinc ribbon domain-containing protein</fullName>
    </submittedName>
</protein>
<comment type="caution">
    <text evidence="2">The sequence shown here is derived from an EMBL/GenBank/DDBJ whole genome shotgun (WGS) entry which is preliminary data.</text>
</comment>
<keyword evidence="3" id="KW-1185">Reference proteome</keyword>
<evidence type="ECO:0000313" key="3">
    <source>
        <dbReference type="Proteomes" id="UP000623967"/>
    </source>
</evidence>